<dbReference type="AlphaFoldDB" id="A0A6S6SLC7"/>
<proteinExistence type="predicted"/>
<gene>
    <name evidence="1" type="ORF">HELGO_WM3971</name>
</gene>
<sequence>MTKFDLVSIAKAGGSIVIDATKYTKFDLVAIASALQNNATLELNNAGTKTKFDLVAISNANPGAVTFNI</sequence>
<name>A0A6S6SLC7_9BACT</name>
<dbReference type="EMBL" id="CACVAP010000047">
    <property type="protein sequence ID" value="CAA6805969.1"/>
    <property type="molecule type" value="Genomic_DNA"/>
</dbReference>
<accession>A0A6S6SLC7</accession>
<organism evidence="1">
    <name type="scientific">uncultured Sulfurovum sp</name>
    <dbReference type="NCBI Taxonomy" id="269237"/>
    <lineage>
        <taxon>Bacteria</taxon>
        <taxon>Pseudomonadati</taxon>
        <taxon>Campylobacterota</taxon>
        <taxon>Epsilonproteobacteria</taxon>
        <taxon>Campylobacterales</taxon>
        <taxon>Sulfurovaceae</taxon>
        <taxon>Sulfurovum</taxon>
        <taxon>environmental samples</taxon>
    </lineage>
</organism>
<reference evidence="1" key="1">
    <citation type="submission" date="2020-01" db="EMBL/GenBank/DDBJ databases">
        <authorList>
            <person name="Meier V. D."/>
            <person name="Meier V D."/>
        </authorList>
    </citation>
    <scope>NUCLEOTIDE SEQUENCE</scope>
    <source>
        <strain evidence="1">HLG_WM_MAG_06</strain>
    </source>
</reference>
<evidence type="ECO:0000313" key="1">
    <source>
        <dbReference type="EMBL" id="CAA6805969.1"/>
    </source>
</evidence>
<protein>
    <submittedName>
        <fullName evidence="1">Uncharacterized protein</fullName>
    </submittedName>
</protein>